<evidence type="ECO:0000256" key="1">
    <source>
        <dbReference type="SAM" id="MobiDB-lite"/>
    </source>
</evidence>
<proteinExistence type="predicted"/>
<dbReference type="AlphaFoldDB" id="A0A5N5FBU3"/>
<gene>
    <name evidence="2" type="ORF">D8674_040589</name>
</gene>
<feature type="region of interest" description="Disordered" evidence="1">
    <location>
        <begin position="1"/>
        <end position="29"/>
    </location>
</feature>
<keyword evidence="3" id="KW-1185">Reference proteome</keyword>
<reference evidence="2 3" key="2">
    <citation type="submission" date="2019-11" db="EMBL/GenBank/DDBJ databases">
        <title>A de novo genome assembly of a pear dwarfing rootstock.</title>
        <authorList>
            <person name="Wang F."/>
            <person name="Wang J."/>
            <person name="Li S."/>
            <person name="Zhang Y."/>
            <person name="Fang M."/>
            <person name="Ma L."/>
            <person name="Zhao Y."/>
            <person name="Jiang S."/>
        </authorList>
    </citation>
    <scope>NUCLEOTIDE SEQUENCE [LARGE SCALE GENOMIC DNA]</scope>
    <source>
        <strain evidence="2">S2</strain>
        <tissue evidence="2">Leaf</tissue>
    </source>
</reference>
<dbReference type="Proteomes" id="UP000327157">
    <property type="component" value="Unassembled WGS sequence"/>
</dbReference>
<feature type="compositionally biased region" description="Low complexity" evidence="1">
    <location>
        <begin position="12"/>
        <end position="29"/>
    </location>
</feature>
<sequence length="215" mass="25023">MSHLIRSRKTVTTAPHSFPSPPTSATTAPAKMNQRLVNLVDSWRYLLPRGVVTAAPAMPDEVRMKVHNYLSTNYNFNDINYNVLAYVNRLFIEWYKQSKSDLHQYFQTFDMQVALEEGCQKEFEDREENWVWLCSHFQEPGYVKKAKANKISREKKTLLHHSSSRSFSYRMEARPQIDAFANVYVQPGGELAESLHVTIFPRCTLIENQVLLEVY</sequence>
<reference evidence="2 3" key="1">
    <citation type="submission" date="2019-09" db="EMBL/GenBank/DDBJ databases">
        <authorList>
            <person name="Ou C."/>
        </authorList>
    </citation>
    <scope>NUCLEOTIDE SEQUENCE [LARGE SCALE GENOMIC DNA]</scope>
    <source>
        <strain evidence="2">S2</strain>
        <tissue evidence="2">Leaf</tissue>
    </source>
</reference>
<accession>A0A5N5FBU3</accession>
<dbReference type="EMBL" id="SMOL01000737">
    <property type="protein sequence ID" value="KAB2600556.1"/>
    <property type="molecule type" value="Genomic_DNA"/>
</dbReference>
<name>A0A5N5FBU3_9ROSA</name>
<comment type="caution">
    <text evidence="2">The sequence shown here is derived from an EMBL/GenBank/DDBJ whole genome shotgun (WGS) entry which is preliminary data.</text>
</comment>
<evidence type="ECO:0000313" key="2">
    <source>
        <dbReference type="EMBL" id="KAB2600556.1"/>
    </source>
</evidence>
<protein>
    <submittedName>
        <fullName evidence="2">Uncharacterized protein</fullName>
    </submittedName>
</protein>
<evidence type="ECO:0000313" key="3">
    <source>
        <dbReference type="Proteomes" id="UP000327157"/>
    </source>
</evidence>
<dbReference type="OrthoDB" id="913284at2759"/>
<organism evidence="2 3">
    <name type="scientific">Pyrus ussuriensis x Pyrus communis</name>
    <dbReference type="NCBI Taxonomy" id="2448454"/>
    <lineage>
        <taxon>Eukaryota</taxon>
        <taxon>Viridiplantae</taxon>
        <taxon>Streptophyta</taxon>
        <taxon>Embryophyta</taxon>
        <taxon>Tracheophyta</taxon>
        <taxon>Spermatophyta</taxon>
        <taxon>Magnoliopsida</taxon>
        <taxon>eudicotyledons</taxon>
        <taxon>Gunneridae</taxon>
        <taxon>Pentapetalae</taxon>
        <taxon>rosids</taxon>
        <taxon>fabids</taxon>
        <taxon>Rosales</taxon>
        <taxon>Rosaceae</taxon>
        <taxon>Amygdaloideae</taxon>
        <taxon>Maleae</taxon>
        <taxon>Pyrus</taxon>
    </lineage>
</organism>